<sequence length="257" mass="30082">MASEELIELMIKEKKKIQKIRDKKRRYKAKIRARLRRAVTFPWVRSLAALVISMDIVFDVMKLWNDDLTARLRAGAAYDRVIAAFPCHELIKKIKNCRSEYRRDPYKAVQFLCSDSDVLNVPSIAWRHTILRSNDIFHEIDNPLAIVNFNPLQLSSLLNEEYFHDAVESSVIPLARGFFLYSIGEILVDYGEVDLINSWYRIVQAKEPIFMTKMVIPKPNLSDIQIDIPTVLLQIIVSYTKWELRSRADVMRWLLQI</sequence>
<reference evidence="1" key="1">
    <citation type="submission" date="2018-10" db="EMBL/GenBank/DDBJ databases">
        <title>Hidden diversity of soil giant viruses.</title>
        <authorList>
            <person name="Schulz F."/>
            <person name="Alteio L."/>
            <person name="Goudeau D."/>
            <person name="Ryan E.M."/>
            <person name="Malmstrom R.R."/>
            <person name="Blanchard J."/>
            <person name="Woyke T."/>
        </authorList>
    </citation>
    <scope>NUCLEOTIDE SEQUENCE</scope>
    <source>
        <strain evidence="1">HYV1</strain>
    </source>
</reference>
<protein>
    <submittedName>
        <fullName evidence="1">Uncharacterized protein</fullName>
    </submittedName>
</protein>
<gene>
    <name evidence="1" type="ORF">Hyperionvirus40_3</name>
</gene>
<organism evidence="1">
    <name type="scientific">Hyperionvirus sp</name>
    <dbReference type="NCBI Taxonomy" id="2487770"/>
    <lineage>
        <taxon>Viruses</taxon>
        <taxon>Varidnaviria</taxon>
        <taxon>Bamfordvirae</taxon>
        <taxon>Nucleocytoviricota</taxon>
        <taxon>Megaviricetes</taxon>
        <taxon>Imitervirales</taxon>
        <taxon>Mimiviridae</taxon>
        <taxon>Klosneuvirinae</taxon>
    </lineage>
</organism>
<dbReference type="EMBL" id="MK072422">
    <property type="protein sequence ID" value="AYV84799.1"/>
    <property type="molecule type" value="Genomic_DNA"/>
</dbReference>
<evidence type="ECO:0000313" key="1">
    <source>
        <dbReference type="EMBL" id="AYV84799.1"/>
    </source>
</evidence>
<proteinExistence type="predicted"/>
<name>A0A3G5AHB9_9VIRU</name>
<accession>A0A3G5AHB9</accession>